<name>A0A4Q4Z5F0_9ACTN</name>
<dbReference type="EMBL" id="SDKM01000039">
    <property type="protein sequence ID" value="RYP83000.1"/>
    <property type="molecule type" value="Genomic_DNA"/>
</dbReference>
<dbReference type="OrthoDB" id="3774064at2"/>
<evidence type="ECO:0000256" key="1">
    <source>
        <dbReference type="SAM" id="MobiDB-lite"/>
    </source>
</evidence>
<feature type="domain" description="GerMN" evidence="2">
    <location>
        <begin position="120"/>
        <end position="208"/>
    </location>
</feature>
<dbReference type="SMART" id="SM00909">
    <property type="entry name" value="Germane"/>
    <property type="match status" value="1"/>
</dbReference>
<evidence type="ECO:0000313" key="3">
    <source>
        <dbReference type="EMBL" id="RYP83000.1"/>
    </source>
</evidence>
<feature type="compositionally biased region" description="Basic and acidic residues" evidence="1">
    <location>
        <begin position="1"/>
        <end position="18"/>
    </location>
</feature>
<comment type="caution">
    <text evidence="3">The sequence shown here is derived from an EMBL/GenBank/DDBJ whole genome shotgun (WGS) entry which is preliminary data.</text>
</comment>
<sequence>MVHDPARRRSHLRPEVAARPRGRRVSPRPRTGRSRVWLAALPAAVLLVAACGVPEGGSARSVDDTSVPYRLLDRETSAPGAPYDAHPPASVPLVFWLDDADRLTPAAAGASCTQRPEAQVEHLLGELAAGPTDEVRAGGRGSAIAPRSGLSLVRIDDGTALVEVDPGSGTSADRLPLAIGQIALTVTSARGVQAVALVSDGEPVRVPLPGGALTSAPVTATDYAALVEDRRGDGTASQQPGPNRWPGCPVS</sequence>
<dbReference type="AlphaFoldDB" id="A0A4Q4Z5F0"/>
<gene>
    <name evidence="3" type="ORF">EKO23_20430</name>
</gene>
<accession>A0A4Q4Z5F0</accession>
<feature type="region of interest" description="Disordered" evidence="1">
    <location>
        <begin position="228"/>
        <end position="251"/>
    </location>
</feature>
<protein>
    <recommendedName>
        <fullName evidence="2">GerMN domain-containing protein</fullName>
    </recommendedName>
</protein>
<feature type="region of interest" description="Disordered" evidence="1">
    <location>
        <begin position="1"/>
        <end position="32"/>
    </location>
</feature>
<dbReference type="InterPro" id="IPR019606">
    <property type="entry name" value="GerMN"/>
</dbReference>
<dbReference type="Proteomes" id="UP000295198">
    <property type="component" value="Unassembled WGS sequence"/>
</dbReference>
<organism evidence="3 4">
    <name type="scientific">Nocardioides guangzhouensis</name>
    <dbReference type="NCBI Taxonomy" id="2497878"/>
    <lineage>
        <taxon>Bacteria</taxon>
        <taxon>Bacillati</taxon>
        <taxon>Actinomycetota</taxon>
        <taxon>Actinomycetes</taxon>
        <taxon>Propionibacteriales</taxon>
        <taxon>Nocardioidaceae</taxon>
        <taxon>Nocardioides</taxon>
    </lineage>
</organism>
<reference evidence="3 4" key="1">
    <citation type="submission" date="2019-01" db="EMBL/GenBank/DDBJ databases">
        <title>Nocardioides guangzhouensis sp. nov., an actinobacterium isolated from soil.</title>
        <authorList>
            <person name="Fu Y."/>
            <person name="Cai Y."/>
            <person name="Lin Z."/>
            <person name="Chen P."/>
        </authorList>
    </citation>
    <scope>NUCLEOTIDE SEQUENCE [LARGE SCALE GENOMIC DNA]</scope>
    <source>
        <strain evidence="3 4">130</strain>
    </source>
</reference>
<feature type="compositionally biased region" description="Basic residues" evidence="1">
    <location>
        <begin position="20"/>
        <end position="32"/>
    </location>
</feature>
<keyword evidence="4" id="KW-1185">Reference proteome</keyword>
<proteinExistence type="predicted"/>
<evidence type="ECO:0000259" key="2">
    <source>
        <dbReference type="SMART" id="SM00909"/>
    </source>
</evidence>
<dbReference type="Pfam" id="PF10646">
    <property type="entry name" value="Germane"/>
    <property type="match status" value="1"/>
</dbReference>
<evidence type="ECO:0000313" key="4">
    <source>
        <dbReference type="Proteomes" id="UP000295198"/>
    </source>
</evidence>